<keyword evidence="1" id="KW-0408">Iron</keyword>
<comment type="caution">
    <text evidence="4">The sequence shown here is derived from an EMBL/GenBank/DDBJ whole genome shotgun (WGS) entry which is preliminary data.</text>
</comment>
<protein>
    <recommendedName>
        <fullName evidence="3">Molybdopterin oxidoreductase domain-containing protein</fullName>
    </recommendedName>
</protein>
<evidence type="ECO:0000256" key="2">
    <source>
        <dbReference type="ARBA" id="ARBA00023014"/>
    </source>
</evidence>
<dbReference type="Gene3D" id="3.40.50.740">
    <property type="match status" value="1"/>
</dbReference>
<keyword evidence="2" id="KW-0479">Metal-binding</keyword>
<dbReference type="Gene3D" id="2.40.40.20">
    <property type="match status" value="1"/>
</dbReference>
<dbReference type="GO" id="GO:0016491">
    <property type="term" value="F:oxidoreductase activity"/>
    <property type="evidence" value="ECO:0007669"/>
    <property type="project" value="InterPro"/>
</dbReference>
<dbReference type="EMBL" id="BARS01036935">
    <property type="protein sequence ID" value="GAG20602.1"/>
    <property type="molecule type" value="Genomic_DNA"/>
</dbReference>
<feature type="domain" description="Molybdopterin oxidoreductase" evidence="3">
    <location>
        <begin position="28"/>
        <end position="129"/>
    </location>
</feature>
<dbReference type="Pfam" id="PF00384">
    <property type="entry name" value="Molybdopterin"/>
    <property type="match status" value="1"/>
</dbReference>
<organism evidence="4">
    <name type="scientific">marine sediment metagenome</name>
    <dbReference type="NCBI Taxonomy" id="412755"/>
    <lineage>
        <taxon>unclassified sequences</taxon>
        <taxon>metagenomes</taxon>
        <taxon>ecological metagenomes</taxon>
    </lineage>
</organism>
<keyword evidence="2" id="KW-0411">Iron-sulfur</keyword>
<feature type="non-terminal residue" evidence="4">
    <location>
        <position position="1"/>
    </location>
</feature>
<dbReference type="GO" id="GO:0051536">
    <property type="term" value="F:iron-sulfur cluster binding"/>
    <property type="evidence" value="ECO:0007669"/>
    <property type="project" value="UniProtKB-KW"/>
</dbReference>
<evidence type="ECO:0000256" key="1">
    <source>
        <dbReference type="ARBA" id="ARBA00023004"/>
    </source>
</evidence>
<dbReference type="PANTHER" id="PTHR43742:SF6">
    <property type="entry name" value="OXIDOREDUCTASE YYAE-RELATED"/>
    <property type="match status" value="1"/>
</dbReference>
<name>X0WBL6_9ZZZZ</name>
<dbReference type="Gene3D" id="3.40.228.10">
    <property type="entry name" value="Dimethylsulfoxide Reductase, domain 2"/>
    <property type="match status" value="1"/>
</dbReference>
<feature type="non-terminal residue" evidence="4">
    <location>
        <position position="256"/>
    </location>
</feature>
<evidence type="ECO:0000313" key="4">
    <source>
        <dbReference type="EMBL" id="GAG20602.1"/>
    </source>
</evidence>
<evidence type="ECO:0000259" key="3">
    <source>
        <dbReference type="Pfam" id="PF00384"/>
    </source>
</evidence>
<proteinExistence type="predicted"/>
<sequence>EYRKLTGRPLSYYYLGGVGHPPSMWRAITTGKPYPIKGLMTICQNPLLNFANAKLVYQALKKVDFSVNMDIFMTSACQLADYVLPAAGHLEKSTMGHGGNMSPLVEAGAKVIGPLYERKDEYYLYRELGLRLGQEQYWPWKTLEEAFDYRLEPMGLTFEEFVKEKGGYGFDNPWLRHRKFDEPGFRFGTPTGKFELYSTLMEEIGYDPLPGYNEAPHTPVSDPERAKEFPLYLLSGPRARYHYHSQFHQIESFRKR</sequence>
<gene>
    <name evidence="4" type="ORF">S01H1_56700</name>
</gene>
<dbReference type="InterPro" id="IPR006656">
    <property type="entry name" value="Mopterin_OxRdtase"/>
</dbReference>
<dbReference type="AlphaFoldDB" id="X0WBL6"/>
<reference evidence="4" key="1">
    <citation type="journal article" date="2014" name="Front. Microbiol.">
        <title>High frequency of phylogenetically diverse reductive dehalogenase-homologous genes in deep subseafloor sedimentary metagenomes.</title>
        <authorList>
            <person name="Kawai M."/>
            <person name="Futagami T."/>
            <person name="Toyoda A."/>
            <person name="Takaki Y."/>
            <person name="Nishi S."/>
            <person name="Hori S."/>
            <person name="Arai W."/>
            <person name="Tsubouchi T."/>
            <person name="Morono Y."/>
            <person name="Uchiyama I."/>
            <person name="Ito T."/>
            <person name="Fujiyama A."/>
            <person name="Inagaki F."/>
            <person name="Takami H."/>
        </authorList>
    </citation>
    <scope>NUCLEOTIDE SEQUENCE</scope>
    <source>
        <strain evidence="4">Expedition CK06-06</strain>
    </source>
</reference>
<dbReference type="PANTHER" id="PTHR43742">
    <property type="entry name" value="TRIMETHYLAMINE-N-OXIDE REDUCTASE"/>
    <property type="match status" value="1"/>
</dbReference>
<dbReference type="InterPro" id="IPR050612">
    <property type="entry name" value="Prok_Mopterin_Oxidored"/>
</dbReference>
<accession>X0WBL6</accession>
<dbReference type="SUPFAM" id="SSF53706">
    <property type="entry name" value="Formate dehydrogenase/DMSO reductase, domains 1-3"/>
    <property type="match status" value="1"/>
</dbReference>